<dbReference type="SUPFAM" id="SSF55781">
    <property type="entry name" value="GAF domain-like"/>
    <property type="match status" value="1"/>
</dbReference>
<dbReference type="GO" id="GO:0045892">
    <property type="term" value="P:negative regulation of DNA-templated transcription"/>
    <property type="evidence" value="ECO:0007669"/>
    <property type="project" value="TreeGrafter"/>
</dbReference>
<dbReference type="PROSITE" id="PS51078">
    <property type="entry name" value="ICLR_ED"/>
    <property type="match status" value="1"/>
</dbReference>
<evidence type="ECO:0000256" key="3">
    <source>
        <dbReference type="ARBA" id="ARBA00023163"/>
    </source>
</evidence>
<dbReference type="InterPro" id="IPR005471">
    <property type="entry name" value="Tscrpt_reg_IclR_N"/>
</dbReference>
<keyword evidence="1" id="KW-0805">Transcription regulation</keyword>
<keyword evidence="2" id="KW-0238">DNA-binding</keyword>
<dbReference type="SUPFAM" id="SSF46785">
    <property type="entry name" value="Winged helix' DNA-binding domain"/>
    <property type="match status" value="1"/>
</dbReference>
<dbReference type="InterPro" id="IPR050707">
    <property type="entry name" value="HTH_MetabolicPath_Reg"/>
</dbReference>
<dbReference type="Pfam" id="PF01614">
    <property type="entry name" value="IclR_C"/>
    <property type="match status" value="1"/>
</dbReference>
<dbReference type="GO" id="GO:0003677">
    <property type="term" value="F:DNA binding"/>
    <property type="evidence" value="ECO:0007669"/>
    <property type="project" value="UniProtKB-KW"/>
</dbReference>
<reference evidence="6 7" key="2">
    <citation type="journal article" date="2021" name="Microorganisms">
        <title>The Ever-Expanding Pseudomonas Genus: Description of 43 New Species and Partition of the Pseudomonas putida Group.</title>
        <authorList>
            <person name="Girard L."/>
            <person name="Lood C."/>
            <person name="Hofte M."/>
            <person name="Vandamme P."/>
            <person name="Rokni-Zadeh H."/>
            <person name="van Noort V."/>
            <person name="Lavigne R."/>
            <person name="De Mot R."/>
        </authorList>
    </citation>
    <scope>NUCLEOTIDE SEQUENCE [LARGE SCALE GENOMIC DNA]</scope>
    <source>
        <strain evidence="6 7">RW8P3</strain>
    </source>
</reference>
<dbReference type="PANTHER" id="PTHR30136">
    <property type="entry name" value="HELIX-TURN-HELIX TRANSCRIPTIONAL REGULATOR, ICLR FAMILY"/>
    <property type="match status" value="1"/>
</dbReference>
<dbReference type="InterPro" id="IPR036390">
    <property type="entry name" value="WH_DNA-bd_sf"/>
</dbReference>
<evidence type="ECO:0000256" key="2">
    <source>
        <dbReference type="ARBA" id="ARBA00023125"/>
    </source>
</evidence>
<dbReference type="GO" id="GO:0003700">
    <property type="term" value="F:DNA-binding transcription factor activity"/>
    <property type="evidence" value="ECO:0007669"/>
    <property type="project" value="TreeGrafter"/>
</dbReference>
<dbReference type="Proteomes" id="UP000634530">
    <property type="component" value="Chromosome"/>
</dbReference>
<accession>A0A9E6TPV6</accession>
<dbReference type="KEGG" id="pvw:HU752_020080"/>
<reference evidence="6 7" key="1">
    <citation type="journal article" date="2020" name="Microorganisms">
        <title>Reliable Identification of Environmental Pseudomonas Isolates Using the rpoD Gene.</title>
        <authorList>
            <consortium name="The Broad Institute Genome Sequencing Platform"/>
            <person name="Girard L."/>
            <person name="Lood C."/>
            <person name="Rokni-Zadeh H."/>
            <person name="van Noort V."/>
            <person name="Lavigne R."/>
            <person name="De Mot R."/>
        </authorList>
    </citation>
    <scope>NUCLEOTIDE SEQUENCE [LARGE SCALE GENOMIC DNA]</scope>
    <source>
        <strain evidence="6 7">RW8P3</strain>
    </source>
</reference>
<dbReference type="Gene3D" id="1.10.10.10">
    <property type="entry name" value="Winged helix-like DNA-binding domain superfamily/Winged helix DNA-binding domain"/>
    <property type="match status" value="1"/>
</dbReference>
<evidence type="ECO:0000259" key="4">
    <source>
        <dbReference type="PROSITE" id="PS51077"/>
    </source>
</evidence>
<dbReference type="InterPro" id="IPR029016">
    <property type="entry name" value="GAF-like_dom_sf"/>
</dbReference>
<evidence type="ECO:0000313" key="6">
    <source>
        <dbReference type="EMBL" id="QXI26249.1"/>
    </source>
</evidence>
<dbReference type="AlphaFoldDB" id="A0A9E6TPV6"/>
<dbReference type="InterPro" id="IPR036388">
    <property type="entry name" value="WH-like_DNA-bd_sf"/>
</dbReference>
<dbReference type="EMBL" id="CP077093">
    <property type="protein sequence ID" value="QXI26249.1"/>
    <property type="molecule type" value="Genomic_DNA"/>
</dbReference>
<dbReference type="Gene3D" id="3.30.450.40">
    <property type="match status" value="1"/>
</dbReference>
<gene>
    <name evidence="6" type="ORF">HU752_020080</name>
</gene>
<feature type="domain" description="HTH iclR-type" evidence="4">
    <location>
        <begin position="17"/>
        <end position="79"/>
    </location>
</feature>
<dbReference type="PROSITE" id="PS51077">
    <property type="entry name" value="HTH_ICLR"/>
    <property type="match status" value="1"/>
</dbReference>
<dbReference type="SMART" id="SM00346">
    <property type="entry name" value="HTH_ICLR"/>
    <property type="match status" value="1"/>
</dbReference>
<protein>
    <submittedName>
        <fullName evidence="6">IclR family transcriptional regulator</fullName>
    </submittedName>
</protein>
<name>A0A9E6TPV6_9PSED</name>
<organism evidence="6 7">
    <name type="scientific">Pseudomonas vanderleydeniana</name>
    <dbReference type="NCBI Taxonomy" id="2745495"/>
    <lineage>
        <taxon>Bacteria</taxon>
        <taxon>Pseudomonadati</taxon>
        <taxon>Pseudomonadota</taxon>
        <taxon>Gammaproteobacteria</taxon>
        <taxon>Pseudomonadales</taxon>
        <taxon>Pseudomonadaceae</taxon>
        <taxon>Pseudomonas</taxon>
    </lineage>
</organism>
<evidence type="ECO:0000256" key="1">
    <source>
        <dbReference type="ARBA" id="ARBA00023015"/>
    </source>
</evidence>
<keyword evidence="3" id="KW-0804">Transcription</keyword>
<keyword evidence="7" id="KW-1185">Reference proteome</keyword>
<sequence length="257" mass="27813">MSNGIDTDIENARSSGIQVIARASAVMRALGRHPQGLSLTAIAQEVGLARSTVQRIVAALETEQLVEAMRPGNGFRLGPALAQLIHQTHTDIISIARKALESLSEQLQETVILSCISGKQVVVIDRVIAEVELRVVFPMGRSLPMHATADGKALLSTLTDDDVEQWLGTELQRFTDSTRDFSSLMDELSRIRVSGFATDDEEHTPGISACAILIPTFMGPHAVTVVAPQSRYRTRAGQYRQALEDCKASIIKLVGGV</sequence>
<dbReference type="PANTHER" id="PTHR30136:SF35">
    <property type="entry name" value="HTH-TYPE TRANSCRIPTIONAL REGULATOR RV1719"/>
    <property type="match status" value="1"/>
</dbReference>
<dbReference type="InterPro" id="IPR014757">
    <property type="entry name" value="Tscrpt_reg_IclR_C"/>
</dbReference>
<proteinExistence type="predicted"/>
<feature type="domain" description="IclR-ED" evidence="5">
    <location>
        <begin position="73"/>
        <end position="257"/>
    </location>
</feature>
<evidence type="ECO:0000313" key="7">
    <source>
        <dbReference type="Proteomes" id="UP000634530"/>
    </source>
</evidence>
<dbReference type="Pfam" id="PF09339">
    <property type="entry name" value="HTH_IclR"/>
    <property type="match status" value="1"/>
</dbReference>
<dbReference type="RefSeq" id="WP_186678839.1">
    <property type="nucleotide sequence ID" value="NZ_CP077093.1"/>
</dbReference>
<evidence type="ECO:0000259" key="5">
    <source>
        <dbReference type="PROSITE" id="PS51078"/>
    </source>
</evidence>